<feature type="region of interest" description="Disordered" evidence="1">
    <location>
        <begin position="1"/>
        <end position="26"/>
    </location>
</feature>
<name>A0A4Z2IKL0_9TELE</name>
<accession>A0A4Z2IKL0</accession>
<evidence type="ECO:0000313" key="3">
    <source>
        <dbReference type="Proteomes" id="UP000314294"/>
    </source>
</evidence>
<feature type="compositionally biased region" description="Basic and acidic residues" evidence="1">
    <location>
        <begin position="1"/>
        <end position="17"/>
    </location>
</feature>
<gene>
    <name evidence="2" type="ORF">EYF80_011551</name>
</gene>
<keyword evidence="3" id="KW-1185">Reference proteome</keyword>
<dbReference type="Proteomes" id="UP000314294">
    <property type="component" value="Unassembled WGS sequence"/>
</dbReference>
<sequence length="60" mass="6602">MVLQRHVEDAHRSERKPANLIGQTSEQRAEVVERSFTAEDVIRNGVAAAPVTGCRGSLEE</sequence>
<dbReference type="EMBL" id="SRLO01000075">
    <property type="protein sequence ID" value="TNN78311.1"/>
    <property type="molecule type" value="Genomic_DNA"/>
</dbReference>
<protein>
    <submittedName>
        <fullName evidence="2">Uncharacterized protein</fullName>
    </submittedName>
</protein>
<proteinExistence type="predicted"/>
<evidence type="ECO:0000256" key="1">
    <source>
        <dbReference type="SAM" id="MobiDB-lite"/>
    </source>
</evidence>
<organism evidence="2 3">
    <name type="scientific">Liparis tanakae</name>
    <name type="common">Tanaka's snailfish</name>
    <dbReference type="NCBI Taxonomy" id="230148"/>
    <lineage>
        <taxon>Eukaryota</taxon>
        <taxon>Metazoa</taxon>
        <taxon>Chordata</taxon>
        <taxon>Craniata</taxon>
        <taxon>Vertebrata</taxon>
        <taxon>Euteleostomi</taxon>
        <taxon>Actinopterygii</taxon>
        <taxon>Neopterygii</taxon>
        <taxon>Teleostei</taxon>
        <taxon>Neoteleostei</taxon>
        <taxon>Acanthomorphata</taxon>
        <taxon>Eupercaria</taxon>
        <taxon>Perciformes</taxon>
        <taxon>Cottioidei</taxon>
        <taxon>Cottales</taxon>
        <taxon>Liparidae</taxon>
        <taxon>Liparis</taxon>
    </lineage>
</organism>
<evidence type="ECO:0000313" key="2">
    <source>
        <dbReference type="EMBL" id="TNN78311.1"/>
    </source>
</evidence>
<comment type="caution">
    <text evidence="2">The sequence shown here is derived from an EMBL/GenBank/DDBJ whole genome shotgun (WGS) entry which is preliminary data.</text>
</comment>
<reference evidence="2 3" key="1">
    <citation type="submission" date="2019-03" db="EMBL/GenBank/DDBJ databases">
        <title>First draft genome of Liparis tanakae, snailfish: a comprehensive survey of snailfish specific genes.</title>
        <authorList>
            <person name="Kim W."/>
            <person name="Song I."/>
            <person name="Jeong J.-H."/>
            <person name="Kim D."/>
            <person name="Kim S."/>
            <person name="Ryu S."/>
            <person name="Song J.Y."/>
            <person name="Lee S.K."/>
        </authorList>
    </citation>
    <scope>NUCLEOTIDE SEQUENCE [LARGE SCALE GENOMIC DNA]</scope>
    <source>
        <tissue evidence="2">Muscle</tissue>
    </source>
</reference>
<dbReference type="AlphaFoldDB" id="A0A4Z2IKL0"/>